<evidence type="ECO:0000313" key="6">
    <source>
        <dbReference type="Proteomes" id="UP001372834"/>
    </source>
</evidence>
<name>A0AAN8PNH7_POLSC</name>
<feature type="region of interest" description="Disordered" evidence="3">
    <location>
        <begin position="1"/>
        <end position="47"/>
    </location>
</feature>
<feature type="compositionally biased region" description="Basic and acidic residues" evidence="3">
    <location>
        <begin position="1"/>
        <end position="22"/>
    </location>
</feature>
<evidence type="ECO:0000256" key="2">
    <source>
        <dbReference type="ARBA" id="ARBA00022801"/>
    </source>
</evidence>
<protein>
    <submittedName>
        <fullName evidence="5">Uncharacterized protein</fullName>
    </submittedName>
</protein>
<accession>A0AAN8PNH7</accession>
<dbReference type="InterPro" id="IPR000407">
    <property type="entry name" value="GDA1_CD39_NTPase"/>
</dbReference>
<dbReference type="PANTHER" id="PTHR11782:SF127">
    <property type="entry name" value="NTPASE, ISOFORM F"/>
    <property type="match status" value="1"/>
</dbReference>
<evidence type="ECO:0000256" key="3">
    <source>
        <dbReference type="SAM" id="MobiDB-lite"/>
    </source>
</evidence>
<dbReference type="GO" id="GO:0016787">
    <property type="term" value="F:hydrolase activity"/>
    <property type="evidence" value="ECO:0007669"/>
    <property type="project" value="UniProtKB-KW"/>
</dbReference>
<keyword evidence="4" id="KW-0812">Transmembrane</keyword>
<evidence type="ECO:0000256" key="4">
    <source>
        <dbReference type="SAM" id="Phobius"/>
    </source>
</evidence>
<dbReference type="Gene3D" id="3.30.420.150">
    <property type="entry name" value="Exopolyphosphatase. Domain 2"/>
    <property type="match status" value="2"/>
</dbReference>
<dbReference type="EMBL" id="JAWJWE010000003">
    <property type="protein sequence ID" value="KAK6639996.1"/>
    <property type="molecule type" value="Genomic_DNA"/>
</dbReference>
<evidence type="ECO:0000313" key="5">
    <source>
        <dbReference type="EMBL" id="KAK6639996.1"/>
    </source>
</evidence>
<dbReference type="Proteomes" id="UP001372834">
    <property type="component" value="Unassembled WGS sequence"/>
</dbReference>
<comment type="similarity">
    <text evidence="1">Belongs to the GDA1/CD39 NTPase family.</text>
</comment>
<keyword evidence="2" id="KW-0378">Hydrolase</keyword>
<sequence>MIEKRTESQDKTNQRFAREDLRQGQIATPEMKEKMPEKENGAGVAKGQPDKRIANKLKRRMILESFKFLFFLLLLLLHPGSPHKKGSLTATICGCSIQENSTLGLVRVTILVCQTTSSWFNKKKKDVTFPLVFVYFKEGITKGYSYAATYQEDGTLLTLEDSCQEMKPPTLFDDLATAIKNVLPKEISHFPRTLMFMDQKYSVLGPQSLSWLNFLARRSFTSKCFSLNDEYKRINLLNVEDKFFSTWQSLNFALGTDKLNAKGKFKAGTGEVTKENTVAAALLTKEASCFLFVPKDPKEIPKENIILRNLPFTIYMSSDALGLIHIRKKILKQLEGTWGNILETSCISPNTQFEWTYKSTKYTVRGAAPVSQCKGAVSKVVYMDCSNAVEAVVYKFLKAPCLEGKEFFALLGYEKIAKAANLITSENGGSVKLSDVKKKAVEVCARDTDHPQFLCMDLVYMYTLFKWKYNIQDETLVHHVCSSNEQKGNFTHNIVFLEFKLTETRASLYKLIYNSGKNLVSVPESHRLTNNLTLTKCIYGWYWMKKKDEEVKGMLEGLMDNIGKVLPEEEWCNTRVLSYTEEVFTTVPKSHLSDLANYMTTFLYCKGFCVEGTRPLAPTNIRSQLVMGWLALNYALGRGEVEAKNSVAAALLVEKARALVFVPPKLTGKECGCPFMDIGLPFKIYALSDAIGKNKIRRSIVLSSTDVKECEETKASCLRPLSLKVYSNRTEFLSKEPTIDYKKCKNAIETLVRNYNKPMSFQGRKFYALYSYCEFAIRANLIGENGGSVPLAQIEKKAKQICENNNDDDFLCMDLIYMYVLFKQNYGLKDRCEVHFYKEVNGFELNWRIAKAFSLYKEYNIA</sequence>
<feature type="transmembrane region" description="Helical" evidence="4">
    <location>
        <begin position="61"/>
        <end position="78"/>
    </location>
</feature>
<reference evidence="5 6" key="1">
    <citation type="submission" date="2023-10" db="EMBL/GenBank/DDBJ databases">
        <title>Genomes of two closely related lineages of the louse Polyplax serrata with different host specificities.</title>
        <authorList>
            <person name="Martinu J."/>
            <person name="Tarabai H."/>
            <person name="Stefka J."/>
            <person name="Hypsa V."/>
        </authorList>
    </citation>
    <scope>NUCLEOTIDE SEQUENCE [LARGE SCALE GENOMIC DNA]</scope>
    <source>
        <strain evidence="5">HR10_N</strain>
    </source>
</reference>
<dbReference type="AlphaFoldDB" id="A0AAN8PNH7"/>
<organism evidence="5 6">
    <name type="scientific">Polyplax serrata</name>
    <name type="common">Common mouse louse</name>
    <dbReference type="NCBI Taxonomy" id="468196"/>
    <lineage>
        <taxon>Eukaryota</taxon>
        <taxon>Metazoa</taxon>
        <taxon>Ecdysozoa</taxon>
        <taxon>Arthropoda</taxon>
        <taxon>Hexapoda</taxon>
        <taxon>Insecta</taxon>
        <taxon>Pterygota</taxon>
        <taxon>Neoptera</taxon>
        <taxon>Paraneoptera</taxon>
        <taxon>Psocodea</taxon>
        <taxon>Troctomorpha</taxon>
        <taxon>Phthiraptera</taxon>
        <taxon>Anoplura</taxon>
        <taxon>Polyplacidae</taxon>
        <taxon>Polyplax</taxon>
    </lineage>
</organism>
<feature type="compositionally biased region" description="Basic and acidic residues" evidence="3">
    <location>
        <begin position="30"/>
        <end position="40"/>
    </location>
</feature>
<keyword evidence="4" id="KW-0472">Membrane</keyword>
<keyword evidence="4" id="KW-1133">Transmembrane helix</keyword>
<comment type="caution">
    <text evidence="5">The sequence shown here is derived from an EMBL/GenBank/DDBJ whole genome shotgun (WGS) entry which is preliminary data.</text>
</comment>
<dbReference type="PANTHER" id="PTHR11782">
    <property type="entry name" value="ADENOSINE/GUANOSINE DIPHOSPHATASE"/>
    <property type="match status" value="1"/>
</dbReference>
<gene>
    <name evidence="5" type="ORF">RUM43_008273</name>
</gene>
<evidence type="ECO:0000256" key="1">
    <source>
        <dbReference type="ARBA" id="ARBA00009283"/>
    </source>
</evidence>
<proteinExistence type="inferred from homology"/>